<comment type="caution">
    <text evidence="1">The sequence shown here is derived from an EMBL/GenBank/DDBJ whole genome shotgun (WGS) entry which is preliminary data.</text>
</comment>
<evidence type="ECO:0000313" key="1">
    <source>
        <dbReference type="EMBL" id="MDH1333509.1"/>
    </source>
</evidence>
<accession>A0AA42PZJ2</accession>
<name>A0AA42PZJ2_9BURK</name>
<dbReference type="Proteomes" id="UP001161065">
    <property type="component" value="Unassembled WGS sequence"/>
</dbReference>
<dbReference type="EMBL" id="JAOCEK010000002">
    <property type="protein sequence ID" value="MDH1333509.1"/>
    <property type="molecule type" value="Genomic_DNA"/>
</dbReference>
<sequence length="103" mass="11439">MKQYNITPGEAGMQTKLLEGIAPRIDDHLIMVTVEALAKIQWHGAGKDRVIGLRNESGQIYRHFIASGMGEFLHLTSALEDLNLQEQLLDTLGMREGCDAIFS</sequence>
<protein>
    <submittedName>
        <fullName evidence="1">Uncharacterized protein</fullName>
    </submittedName>
</protein>
<evidence type="ECO:0000313" key="2">
    <source>
        <dbReference type="Proteomes" id="UP001161065"/>
    </source>
</evidence>
<dbReference type="RefSeq" id="WP_280007234.1">
    <property type="nucleotide sequence ID" value="NZ_JAOCEK010000002.1"/>
</dbReference>
<reference evidence="1" key="1">
    <citation type="submission" date="2022-09" db="EMBL/GenBank/DDBJ databases">
        <title>Intensive care unit water sources are persistently colonized with multi-drug resistant bacteria and are the site of extensive horizontal gene transfer of antibiotic resistance genes.</title>
        <authorList>
            <person name="Diorio-Toth L."/>
        </authorList>
    </citation>
    <scope>NUCLEOTIDE SEQUENCE</scope>
    <source>
        <strain evidence="1">GD03832</strain>
    </source>
</reference>
<organism evidence="1 2">
    <name type="scientific">Comamonas thiooxydans</name>
    <dbReference type="NCBI Taxonomy" id="363952"/>
    <lineage>
        <taxon>Bacteria</taxon>
        <taxon>Pseudomonadati</taxon>
        <taxon>Pseudomonadota</taxon>
        <taxon>Betaproteobacteria</taxon>
        <taxon>Burkholderiales</taxon>
        <taxon>Comamonadaceae</taxon>
        <taxon>Comamonas</taxon>
    </lineage>
</organism>
<dbReference type="AlphaFoldDB" id="A0AA42PZJ2"/>
<gene>
    <name evidence="1" type="ORF">N5D63_05025</name>
</gene>
<proteinExistence type="predicted"/>